<dbReference type="SUPFAM" id="SSF50182">
    <property type="entry name" value="Sm-like ribonucleoproteins"/>
    <property type="match status" value="1"/>
</dbReference>
<dbReference type="Gene3D" id="3.30.70.100">
    <property type="match status" value="1"/>
</dbReference>
<proteinExistence type="inferred from homology"/>
<dbReference type="InterPro" id="IPR011066">
    <property type="entry name" value="MscS_channel_C_sf"/>
</dbReference>
<evidence type="ECO:0000259" key="8">
    <source>
        <dbReference type="Pfam" id="PF00924"/>
    </source>
</evidence>
<dbReference type="Gene3D" id="2.30.30.60">
    <property type="match status" value="1"/>
</dbReference>
<keyword evidence="3" id="KW-1003">Cell membrane</keyword>
<feature type="transmembrane region" description="Helical" evidence="7">
    <location>
        <begin position="83"/>
        <end position="101"/>
    </location>
</feature>
<dbReference type="Pfam" id="PF21082">
    <property type="entry name" value="MS_channel_3rd"/>
    <property type="match status" value="1"/>
</dbReference>
<evidence type="ECO:0000256" key="6">
    <source>
        <dbReference type="ARBA" id="ARBA00023136"/>
    </source>
</evidence>
<reference evidence="11 12" key="1">
    <citation type="submission" date="2021-02" db="EMBL/GenBank/DDBJ databases">
        <title>Complete genome of Desulfoluna sp. strain ASN36.</title>
        <authorList>
            <person name="Takahashi A."/>
            <person name="Kojima H."/>
            <person name="Fukui M."/>
        </authorList>
    </citation>
    <scope>NUCLEOTIDE SEQUENCE [LARGE SCALE GENOMIC DNA]</scope>
    <source>
        <strain evidence="11 12">ASN36</strain>
    </source>
</reference>
<evidence type="ECO:0000256" key="7">
    <source>
        <dbReference type="SAM" id="Phobius"/>
    </source>
</evidence>
<feature type="domain" description="Mechanosensitive ion channel transmembrane helices 2/3" evidence="10">
    <location>
        <begin position="64"/>
        <end position="102"/>
    </location>
</feature>
<dbReference type="EMBL" id="AP024488">
    <property type="protein sequence ID" value="BCS98716.1"/>
    <property type="molecule type" value="Genomic_DNA"/>
</dbReference>
<comment type="subcellular location">
    <subcellularLocation>
        <location evidence="1">Cell membrane</location>
        <topology evidence="1">Multi-pass membrane protein</topology>
    </subcellularLocation>
</comment>
<keyword evidence="5 7" id="KW-1133">Transmembrane helix</keyword>
<evidence type="ECO:0000256" key="5">
    <source>
        <dbReference type="ARBA" id="ARBA00022989"/>
    </source>
</evidence>
<name>A0ABM7PNQ0_9BACT</name>
<feature type="transmembrane region" description="Helical" evidence="7">
    <location>
        <begin position="14"/>
        <end position="35"/>
    </location>
</feature>
<evidence type="ECO:0000313" key="12">
    <source>
        <dbReference type="Proteomes" id="UP001320148"/>
    </source>
</evidence>
<feature type="domain" description="Mechanosensitive ion channel MscS C-terminal" evidence="9">
    <location>
        <begin position="176"/>
        <end position="258"/>
    </location>
</feature>
<protein>
    <submittedName>
        <fullName evidence="11">Mechanosensitive ion channel protein</fullName>
    </submittedName>
</protein>
<dbReference type="InterPro" id="IPR008910">
    <property type="entry name" value="MSC_TM_helix"/>
</dbReference>
<dbReference type="InterPro" id="IPR006685">
    <property type="entry name" value="MscS_channel_2nd"/>
</dbReference>
<evidence type="ECO:0000259" key="10">
    <source>
        <dbReference type="Pfam" id="PF21088"/>
    </source>
</evidence>
<evidence type="ECO:0000256" key="4">
    <source>
        <dbReference type="ARBA" id="ARBA00022692"/>
    </source>
</evidence>
<organism evidence="11 12">
    <name type="scientific">Desulfoluna limicola</name>
    <dbReference type="NCBI Taxonomy" id="2810562"/>
    <lineage>
        <taxon>Bacteria</taxon>
        <taxon>Pseudomonadati</taxon>
        <taxon>Thermodesulfobacteriota</taxon>
        <taxon>Desulfobacteria</taxon>
        <taxon>Desulfobacterales</taxon>
        <taxon>Desulfolunaceae</taxon>
        <taxon>Desulfoluna</taxon>
    </lineage>
</organism>
<accession>A0ABM7PNQ0</accession>
<dbReference type="InterPro" id="IPR010920">
    <property type="entry name" value="LSM_dom_sf"/>
</dbReference>
<dbReference type="SUPFAM" id="SSF82861">
    <property type="entry name" value="Mechanosensitive channel protein MscS (YggB), transmembrane region"/>
    <property type="match status" value="1"/>
</dbReference>
<dbReference type="InterPro" id="IPR023408">
    <property type="entry name" value="MscS_beta-dom_sf"/>
</dbReference>
<dbReference type="SUPFAM" id="SSF82689">
    <property type="entry name" value="Mechanosensitive channel protein MscS (YggB), C-terminal domain"/>
    <property type="match status" value="1"/>
</dbReference>
<dbReference type="PANTHER" id="PTHR30221:SF1">
    <property type="entry name" value="SMALL-CONDUCTANCE MECHANOSENSITIVE CHANNEL"/>
    <property type="match status" value="1"/>
</dbReference>
<keyword evidence="12" id="KW-1185">Reference proteome</keyword>
<feature type="transmembrane region" description="Helical" evidence="7">
    <location>
        <begin position="55"/>
        <end position="77"/>
    </location>
</feature>
<dbReference type="PANTHER" id="PTHR30221">
    <property type="entry name" value="SMALL-CONDUCTANCE MECHANOSENSITIVE CHANNEL"/>
    <property type="match status" value="1"/>
</dbReference>
<gene>
    <name evidence="11" type="ORF">DSLASN_43480</name>
</gene>
<evidence type="ECO:0000256" key="1">
    <source>
        <dbReference type="ARBA" id="ARBA00004651"/>
    </source>
</evidence>
<dbReference type="Gene3D" id="1.10.287.1260">
    <property type="match status" value="1"/>
</dbReference>
<dbReference type="Pfam" id="PF00924">
    <property type="entry name" value="MS_channel_2nd"/>
    <property type="match status" value="1"/>
</dbReference>
<evidence type="ECO:0000259" key="9">
    <source>
        <dbReference type="Pfam" id="PF21082"/>
    </source>
</evidence>
<sequence length="284" mass="30218">MFMEAILLKGQELLAFYGLKVVAALAIFIIGRIAAGMLRGVLKKMMEKGQVEPTLTSFICSVSYVAMLAFVIIAALGKLGVQTASFVAVLGAAGLAVGLALQGSLSNFASGVLLVIFTPFKVGDYVEAGGTSGTVEEISIFSTIIKSPDNKRIIVPNASVTGANIINHTANDQRRVDLVVGVGYGDDIDLVRTTLQEILAKDDRLLAEPAPTIGVVELAESSVNLVVRPWVKTADYWAVYFDLNEAIKKTFDEKGISIPFPQRDLHLTMDGAALEGIATLRSAS</sequence>
<dbReference type="InterPro" id="IPR049278">
    <property type="entry name" value="MS_channel_C"/>
</dbReference>
<dbReference type="InterPro" id="IPR011014">
    <property type="entry name" value="MscS_channel_TM-2"/>
</dbReference>
<dbReference type="Proteomes" id="UP001320148">
    <property type="component" value="Chromosome"/>
</dbReference>
<dbReference type="InterPro" id="IPR049142">
    <property type="entry name" value="MS_channel_1st"/>
</dbReference>
<evidence type="ECO:0000256" key="3">
    <source>
        <dbReference type="ARBA" id="ARBA00022475"/>
    </source>
</evidence>
<dbReference type="InterPro" id="IPR006686">
    <property type="entry name" value="MscS_channel_CS"/>
</dbReference>
<evidence type="ECO:0000256" key="2">
    <source>
        <dbReference type="ARBA" id="ARBA00008017"/>
    </source>
</evidence>
<feature type="domain" description="Mechanosensitive ion channel MscS" evidence="8">
    <location>
        <begin position="104"/>
        <end position="169"/>
    </location>
</feature>
<dbReference type="PROSITE" id="PS01246">
    <property type="entry name" value="UPF0003"/>
    <property type="match status" value="1"/>
</dbReference>
<evidence type="ECO:0000313" key="11">
    <source>
        <dbReference type="EMBL" id="BCS98716.1"/>
    </source>
</evidence>
<dbReference type="InterPro" id="IPR045275">
    <property type="entry name" value="MscS_archaea/bacteria_type"/>
</dbReference>
<dbReference type="Pfam" id="PF21088">
    <property type="entry name" value="MS_channel_1st"/>
    <property type="match status" value="1"/>
</dbReference>
<keyword evidence="6 7" id="KW-0472">Membrane</keyword>
<comment type="similarity">
    <text evidence="2">Belongs to the MscS (TC 1.A.23) family.</text>
</comment>
<dbReference type="Pfam" id="PF05552">
    <property type="entry name" value="MS_channel_1st_1"/>
    <property type="match status" value="1"/>
</dbReference>
<keyword evidence="4 7" id="KW-0812">Transmembrane</keyword>